<organism evidence="16 17">
    <name type="scientific">Triparma laevis f. longispina</name>
    <dbReference type="NCBI Taxonomy" id="1714387"/>
    <lineage>
        <taxon>Eukaryota</taxon>
        <taxon>Sar</taxon>
        <taxon>Stramenopiles</taxon>
        <taxon>Ochrophyta</taxon>
        <taxon>Bolidophyceae</taxon>
        <taxon>Parmales</taxon>
        <taxon>Triparmaceae</taxon>
        <taxon>Triparma</taxon>
    </lineage>
</organism>
<evidence type="ECO:0000256" key="11">
    <source>
        <dbReference type="ARBA" id="ARBA00023303"/>
    </source>
</evidence>
<feature type="domain" description="Polycystin cation channel PKD1/PKD2" evidence="15">
    <location>
        <begin position="728"/>
        <end position="859"/>
    </location>
</feature>
<reference evidence="17" key="1">
    <citation type="journal article" date="2023" name="Commun. Biol.">
        <title>Genome analysis of Parmales, the sister group of diatoms, reveals the evolutionary specialization of diatoms from phago-mixotrophs to photoautotrophs.</title>
        <authorList>
            <person name="Ban H."/>
            <person name="Sato S."/>
            <person name="Yoshikawa S."/>
            <person name="Yamada K."/>
            <person name="Nakamura Y."/>
            <person name="Ichinomiya M."/>
            <person name="Sato N."/>
            <person name="Blanc-Mathieu R."/>
            <person name="Endo H."/>
            <person name="Kuwata A."/>
            <person name="Ogata H."/>
        </authorList>
    </citation>
    <scope>NUCLEOTIDE SEQUENCE [LARGE SCALE GENOMIC DNA]</scope>
    <source>
        <strain evidence="17">NIES 3700</strain>
    </source>
</reference>
<dbReference type="Pfam" id="PF08016">
    <property type="entry name" value="PKD_channel"/>
    <property type="match status" value="1"/>
</dbReference>
<evidence type="ECO:0000256" key="12">
    <source>
        <dbReference type="SAM" id="Coils"/>
    </source>
</evidence>
<evidence type="ECO:0000256" key="8">
    <source>
        <dbReference type="ARBA" id="ARBA00022989"/>
    </source>
</evidence>
<dbReference type="EMBL" id="BRXW01000753">
    <property type="protein sequence ID" value="GMH76300.1"/>
    <property type="molecule type" value="Genomic_DNA"/>
</dbReference>
<feature type="transmembrane region" description="Helical" evidence="14">
    <location>
        <begin position="764"/>
        <end position="791"/>
    </location>
</feature>
<evidence type="ECO:0000256" key="7">
    <source>
        <dbReference type="ARBA" id="ARBA00022837"/>
    </source>
</evidence>
<dbReference type="OrthoDB" id="196819at2759"/>
<evidence type="ECO:0000313" key="17">
    <source>
        <dbReference type="Proteomes" id="UP001165122"/>
    </source>
</evidence>
<keyword evidence="2" id="KW-0813">Transport</keyword>
<dbReference type="GO" id="GO:0005886">
    <property type="term" value="C:plasma membrane"/>
    <property type="evidence" value="ECO:0007669"/>
    <property type="project" value="UniProtKB-SubCell"/>
</dbReference>
<comment type="subcellular location">
    <subcellularLocation>
        <location evidence="1">Cell membrane</location>
        <topology evidence="1">Multi-pass membrane protein</topology>
    </subcellularLocation>
</comment>
<dbReference type="InterPro" id="IPR036770">
    <property type="entry name" value="Ankyrin_rpt-contain_sf"/>
</dbReference>
<keyword evidence="3" id="KW-1003">Cell membrane</keyword>
<feature type="compositionally biased region" description="Low complexity" evidence="13">
    <location>
        <begin position="149"/>
        <end position="158"/>
    </location>
</feature>
<keyword evidence="4" id="KW-0109">Calcium transport</keyword>
<keyword evidence="5 14" id="KW-0812">Transmembrane</keyword>
<dbReference type="AlphaFoldDB" id="A0A9W7AYL9"/>
<gene>
    <name evidence="16" type="ORF">TrLO_g11620</name>
</gene>
<dbReference type="Pfam" id="PF12796">
    <property type="entry name" value="Ank_2"/>
    <property type="match status" value="1"/>
</dbReference>
<evidence type="ECO:0000313" key="16">
    <source>
        <dbReference type="EMBL" id="GMH76300.1"/>
    </source>
</evidence>
<keyword evidence="12" id="KW-0175">Coiled coil</keyword>
<keyword evidence="7" id="KW-0106">Calcium</keyword>
<evidence type="ECO:0000256" key="2">
    <source>
        <dbReference type="ARBA" id="ARBA00022448"/>
    </source>
</evidence>
<dbReference type="InterPro" id="IPR013122">
    <property type="entry name" value="PKD1_2_channel"/>
</dbReference>
<dbReference type="SUPFAM" id="SSF48403">
    <property type="entry name" value="Ankyrin repeat"/>
    <property type="match status" value="1"/>
</dbReference>
<keyword evidence="10 14" id="KW-0472">Membrane</keyword>
<proteinExistence type="predicted"/>
<evidence type="ECO:0000256" key="14">
    <source>
        <dbReference type="SAM" id="Phobius"/>
    </source>
</evidence>
<evidence type="ECO:0000256" key="3">
    <source>
        <dbReference type="ARBA" id="ARBA00022475"/>
    </source>
</evidence>
<feature type="coiled-coil region" evidence="12">
    <location>
        <begin position="965"/>
        <end position="992"/>
    </location>
</feature>
<dbReference type="InterPro" id="IPR024862">
    <property type="entry name" value="TRPV"/>
</dbReference>
<keyword evidence="8 14" id="KW-1133">Transmembrane helix</keyword>
<evidence type="ECO:0000256" key="13">
    <source>
        <dbReference type="SAM" id="MobiDB-lite"/>
    </source>
</evidence>
<evidence type="ECO:0000256" key="6">
    <source>
        <dbReference type="ARBA" id="ARBA00022737"/>
    </source>
</evidence>
<dbReference type="Proteomes" id="UP001165122">
    <property type="component" value="Unassembled WGS sequence"/>
</dbReference>
<protein>
    <recommendedName>
        <fullName evidence="15">Polycystin cation channel PKD1/PKD2 domain-containing protein</fullName>
    </recommendedName>
</protein>
<accession>A0A9W7AYL9</accession>
<evidence type="ECO:0000256" key="5">
    <source>
        <dbReference type="ARBA" id="ARBA00022692"/>
    </source>
</evidence>
<sequence>MMLQSMGTSGTSVVFESVVTKWPRKGVGFSTSRYLVLTIENNQTCLLSYYRDEFAFSSYQPPMDVIPLNTETEITMEIKGMRRRILIKVGRVGEEDGLVFTGGEEGLNRTWEGELRRAVGYIKKRRASRTEKQEEGGGGGENMSDRTLETSSETGTLTDSKTTDEETQRMMDEMDEMTLDEMNRMAEMEEAQGKVGLQMSEIKVNEEQNKSSTSLERETDLKEKQHWHASLARAESEIKKGDPLTRRRAKKRKALLLKKCRVRKNLFNLVTKWYLTYHGRRGELPAIKRLVEKMQRKASDHGPEARASQKTLLDDVFLNVARSAARYKHKKLLTWLIQDWGVDINSKNSMGFPLVIFAISSYGKDDGGEILRYMHEELGADMQILNEFGQNVLFFAVANYRNCISYIDYFVDVCDLDPKNVDKFNCSLLHWATLHGNLEAIKYIYQRGWHIHSRAHWGKLLGLYSSLGFLPPEVTQAKNGWRSRGLLKYANSASPLGVAILHNNGKLAKYMMGLGSTNMQCSKRQQIFADNCADLEMVALTWPDLLPDVLDSFQIDLTGSGNMESSYSRELAKSAGGFKEELYDIVDVLGDPNQPMNRTPLAILSRTNNPEVFDSPIVKLIIALKWETFGRRTYLRYKIPYLLLLMFFWVGFMFDNEGCRWGSYVLSLYCLIVEEFSELYHEGLHEYIASAWNYMSFPAYCGILYCGLYEDILDAANVSHDKDQHDDAFNKIVLSLSAFALILRCLEFLSILQTTSLFVVTVRLLVLDIATWATLFILFIFAFASAFHLMIPENEGFVTQKESYITVFRMSIGDFDYPFSDDEALDSCATGLWIFYTFLVHLLYLNVLIAMMSKSFETVESAAGGMSSLALAKSLVTWESTLPAFKRKYYYESLIPDPKSMKGNKPIQLQLQSGLGFDFIARFKEICAALLGGSSDGGASSGEQMQVVIDAGRCTVYAKSEKTWKQLEIEEIEEKERERERKMAEVRAMMVNMTEEVGAVKDMMVGMAGGEGGEGDGGGVGVAEGVDGARETMGGIEEALKGGREKKSKRAKFMKFMAGK</sequence>
<dbReference type="PANTHER" id="PTHR10582:SF2">
    <property type="entry name" value="INACTIVE"/>
    <property type="match status" value="1"/>
</dbReference>
<name>A0A9W7AYL9_9STRA</name>
<keyword evidence="9" id="KW-0406">Ion transport</keyword>
<keyword evidence="6" id="KW-0677">Repeat</keyword>
<dbReference type="GO" id="GO:0098703">
    <property type="term" value="P:calcium ion import across plasma membrane"/>
    <property type="evidence" value="ECO:0007669"/>
    <property type="project" value="TreeGrafter"/>
</dbReference>
<keyword evidence="11" id="KW-0407">Ion channel</keyword>
<feature type="transmembrane region" description="Helical" evidence="14">
    <location>
        <begin position="833"/>
        <end position="851"/>
    </location>
</feature>
<feature type="transmembrane region" description="Helical" evidence="14">
    <location>
        <begin position="732"/>
        <end position="752"/>
    </location>
</feature>
<dbReference type="Gene3D" id="1.25.40.20">
    <property type="entry name" value="Ankyrin repeat-containing domain"/>
    <property type="match status" value="1"/>
</dbReference>
<comment type="caution">
    <text evidence="16">The sequence shown here is derived from an EMBL/GenBank/DDBJ whole genome shotgun (WGS) entry which is preliminary data.</text>
</comment>
<dbReference type="InterPro" id="IPR002110">
    <property type="entry name" value="Ankyrin_rpt"/>
</dbReference>
<evidence type="ECO:0000256" key="1">
    <source>
        <dbReference type="ARBA" id="ARBA00004651"/>
    </source>
</evidence>
<evidence type="ECO:0000256" key="9">
    <source>
        <dbReference type="ARBA" id="ARBA00023065"/>
    </source>
</evidence>
<dbReference type="GO" id="GO:0005216">
    <property type="term" value="F:monoatomic ion channel activity"/>
    <property type="evidence" value="ECO:0007669"/>
    <property type="project" value="InterPro"/>
</dbReference>
<evidence type="ECO:0000256" key="4">
    <source>
        <dbReference type="ARBA" id="ARBA00022568"/>
    </source>
</evidence>
<evidence type="ECO:0000259" key="15">
    <source>
        <dbReference type="Pfam" id="PF08016"/>
    </source>
</evidence>
<keyword evidence="17" id="KW-1185">Reference proteome</keyword>
<dbReference type="PANTHER" id="PTHR10582">
    <property type="entry name" value="TRANSIENT RECEPTOR POTENTIAL ION CHANNEL PROTEIN"/>
    <property type="match status" value="1"/>
</dbReference>
<dbReference type="SMART" id="SM00248">
    <property type="entry name" value="ANK"/>
    <property type="match status" value="3"/>
</dbReference>
<evidence type="ECO:0000256" key="10">
    <source>
        <dbReference type="ARBA" id="ARBA00023136"/>
    </source>
</evidence>
<feature type="region of interest" description="Disordered" evidence="13">
    <location>
        <begin position="125"/>
        <end position="168"/>
    </location>
</feature>